<organism evidence="2 3">
    <name type="scientific">Corynebacterium godavarianum</name>
    <dbReference type="NCBI Taxonomy" id="2054421"/>
    <lineage>
        <taxon>Bacteria</taxon>
        <taxon>Bacillati</taxon>
        <taxon>Actinomycetota</taxon>
        <taxon>Actinomycetes</taxon>
        <taxon>Mycobacteriales</taxon>
        <taxon>Corynebacteriaceae</taxon>
        <taxon>Corynebacterium</taxon>
    </lineage>
</organism>
<name>A0ABY3E227_9CORY</name>
<dbReference type="PANTHER" id="PTHR47354">
    <property type="entry name" value="NADH OXIDOREDUCTASE HCR"/>
    <property type="match status" value="1"/>
</dbReference>
<dbReference type="InterPro" id="IPR050415">
    <property type="entry name" value="MRET"/>
</dbReference>
<dbReference type="RefSeq" id="WP_154879412.1">
    <property type="nucleotide sequence ID" value="NZ_JAADJX010000001.1"/>
</dbReference>
<gene>
    <name evidence="2" type="ORF">FPH17_07030</name>
</gene>
<dbReference type="PANTHER" id="PTHR47354:SF5">
    <property type="entry name" value="PROTEIN RFBI"/>
    <property type="match status" value="1"/>
</dbReference>
<protein>
    <recommendedName>
        <fullName evidence="4">Flavohemoprotein</fullName>
    </recommendedName>
</protein>
<dbReference type="SUPFAM" id="SSF52343">
    <property type="entry name" value="Ferredoxin reductase-like, C-terminal NADP-linked domain"/>
    <property type="match status" value="1"/>
</dbReference>
<sequence>MSSFRTASREAAQVLLNDESLSRSTLWTYFVAEFPEATGLLPAGVTEATHSMVCVPGKALLRVADTAPDDESVDPAALNPAVEAGLRDWALHMRRTGFPSAEYPRAAKLYQDLIASMLGHELDERVARTLEEFGEVMRSAAEQADQKGIPAASAAQVTSVIEASSFEGAPAAARTRIVRLETSTPIPYEPGQVVPVLQANRQGVWHDLAPALPYNELGQLEFHVREELDVEVGDYVTLGAAYGTAPLRGVDKRPDHGLLIVADGTGLAAAKAMVFDLMERDERPEVELMIGVEHEDEFYDLHTFASLTSSSEVHDWLTITCVAEQVMAPEDPESPAIVEGLRRVWIGVERLASATGTWWGRDVVVCGSVARCTLITDAMKEAGAPAPTVVAMDEEADWFNEH</sequence>
<proteinExistence type="predicted"/>
<comment type="caution">
    <text evidence="2">The sequence shown here is derived from an EMBL/GenBank/DDBJ whole genome shotgun (WGS) entry which is preliminary data.</text>
</comment>
<reference evidence="2 3" key="1">
    <citation type="submission" date="2019-07" db="EMBL/GenBank/DDBJ databases">
        <title>Draft genome of Corynebacterium godavarianum and other related strains.</title>
        <authorList>
            <person name="Bernier A.-M."/>
            <person name="Bernard K."/>
        </authorList>
    </citation>
    <scope>NUCLEOTIDE SEQUENCE [LARGE SCALE GENOMIC DNA]</scope>
    <source>
        <strain evidence="2 3">LMG 29598</strain>
    </source>
</reference>
<dbReference type="EMBL" id="VMHH01000005">
    <property type="protein sequence ID" value="TSJ73658.1"/>
    <property type="molecule type" value="Genomic_DNA"/>
</dbReference>
<dbReference type="InterPro" id="IPR039261">
    <property type="entry name" value="FNR_nucleotide-bd"/>
</dbReference>
<comment type="cofactor">
    <cofactor evidence="1">
        <name>FAD</name>
        <dbReference type="ChEBI" id="CHEBI:57692"/>
    </cofactor>
</comment>
<dbReference type="Proteomes" id="UP000320747">
    <property type="component" value="Unassembled WGS sequence"/>
</dbReference>
<evidence type="ECO:0008006" key="4">
    <source>
        <dbReference type="Google" id="ProtNLM"/>
    </source>
</evidence>
<accession>A0ABY3E227</accession>
<dbReference type="Gene3D" id="3.40.50.80">
    <property type="entry name" value="Nucleotide-binding domain of ferredoxin-NADP reductase (FNR) module"/>
    <property type="match status" value="1"/>
</dbReference>
<dbReference type="InterPro" id="IPR017938">
    <property type="entry name" value="Riboflavin_synthase-like_b-brl"/>
</dbReference>
<dbReference type="SUPFAM" id="SSF63380">
    <property type="entry name" value="Riboflavin synthase domain-like"/>
    <property type="match status" value="1"/>
</dbReference>
<evidence type="ECO:0000256" key="1">
    <source>
        <dbReference type="ARBA" id="ARBA00001974"/>
    </source>
</evidence>
<keyword evidence="3" id="KW-1185">Reference proteome</keyword>
<evidence type="ECO:0000313" key="2">
    <source>
        <dbReference type="EMBL" id="TSJ73658.1"/>
    </source>
</evidence>
<evidence type="ECO:0000313" key="3">
    <source>
        <dbReference type="Proteomes" id="UP000320747"/>
    </source>
</evidence>